<dbReference type="RefSeq" id="WP_386102322.1">
    <property type="nucleotide sequence ID" value="NZ_JBHUOZ010000003.1"/>
</dbReference>
<comment type="caution">
    <text evidence="1">The sequence shown here is derived from an EMBL/GenBank/DDBJ whole genome shotgun (WGS) entry which is preliminary data.</text>
</comment>
<sequence>MPYDFTFRRVTFVDNQIALEKNISLGLDLIHSFPEIKDFNLPDSGSYFTKTVLDASKEFPELHFYLVADIDGFFYHFSFWKDYLYVELGAGGDIVKRFEYLLQYAEVILKHNFLIEDPLGETNLSSDVALERHITAYKKWISFVDTVRNLHERSN</sequence>
<organism evidence="1 2">
    <name type="scientific">Terrimonas rubra</name>
    <dbReference type="NCBI Taxonomy" id="1035890"/>
    <lineage>
        <taxon>Bacteria</taxon>
        <taxon>Pseudomonadati</taxon>
        <taxon>Bacteroidota</taxon>
        <taxon>Chitinophagia</taxon>
        <taxon>Chitinophagales</taxon>
        <taxon>Chitinophagaceae</taxon>
        <taxon>Terrimonas</taxon>
    </lineage>
</organism>
<evidence type="ECO:0000313" key="2">
    <source>
        <dbReference type="Proteomes" id="UP001597511"/>
    </source>
</evidence>
<protein>
    <submittedName>
        <fullName evidence="1">Uncharacterized protein</fullName>
    </submittedName>
</protein>
<proteinExistence type="predicted"/>
<gene>
    <name evidence="1" type="ORF">ACFS6H_18080</name>
</gene>
<keyword evidence="2" id="KW-1185">Reference proteome</keyword>
<dbReference type="Proteomes" id="UP001597511">
    <property type="component" value="Unassembled WGS sequence"/>
</dbReference>
<name>A0ABW6ABS1_9BACT</name>
<reference evidence="2" key="1">
    <citation type="journal article" date="2019" name="Int. J. Syst. Evol. Microbiol.">
        <title>The Global Catalogue of Microorganisms (GCM) 10K type strain sequencing project: providing services to taxonomists for standard genome sequencing and annotation.</title>
        <authorList>
            <consortium name="The Broad Institute Genomics Platform"/>
            <consortium name="The Broad Institute Genome Sequencing Center for Infectious Disease"/>
            <person name="Wu L."/>
            <person name="Ma J."/>
        </authorList>
    </citation>
    <scope>NUCLEOTIDE SEQUENCE [LARGE SCALE GENOMIC DNA]</scope>
    <source>
        <strain evidence="2">KCTC 23299</strain>
    </source>
</reference>
<evidence type="ECO:0000313" key="1">
    <source>
        <dbReference type="EMBL" id="MFD2921633.1"/>
    </source>
</evidence>
<accession>A0ABW6ABS1</accession>
<dbReference type="EMBL" id="JBHUOZ010000003">
    <property type="protein sequence ID" value="MFD2921633.1"/>
    <property type="molecule type" value="Genomic_DNA"/>
</dbReference>